<dbReference type="Proteomes" id="UP001358586">
    <property type="component" value="Chromosome 1"/>
</dbReference>
<evidence type="ECO:0000313" key="1">
    <source>
        <dbReference type="EMBL" id="KAK5845442.1"/>
    </source>
</evidence>
<organism evidence="1 2">
    <name type="scientific">Gossypium arboreum</name>
    <name type="common">Tree cotton</name>
    <name type="synonym">Gossypium nanking</name>
    <dbReference type="NCBI Taxonomy" id="29729"/>
    <lineage>
        <taxon>Eukaryota</taxon>
        <taxon>Viridiplantae</taxon>
        <taxon>Streptophyta</taxon>
        <taxon>Embryophyta</taxon>
        <taxon>Tracheophyta</taxon>
        <taxon>Spermatophyta</taxon>
        <taxon>Magnoliopsida</taxon>
        <taxon>eudicotyledons</taxon>
        <taxon>Gunneridae</taxon>
        <taxon>Pentapetalae</taxon>
        <taxon>rosids</taxon>
        <taxon>malvids</taxon>
        <taxon>Malvales</taxon>
        <taxon>Malvaceae</taxon>
        <taxon>Malvoideae</taxon>
        <taxon>Gossypium</taxon>
    </lineage>
</organism>
<evidence type="ECO:0000313" key="2">
    <source>
        <dbReference type="Proteomes" id="UP001358586"/>
    </source>
</evidence>
<reference evidence="1 2" key="1">
    <citation type="submission" date="2023-03" db="EMBL/GenBank/DDBJ databases">
        <title>WGS of Gossypium arboreum.</title>
        <authorList>
            <person name="Yu D."/>
        </authorList>
    </citation>
    <scope>NUCLEOTIDE SEQUENCE [LARGE SCALE GENOMIC DNA]</scope>
    <source>
        <tissue evidence="1">Leaf</tissue>
    </source>
</reference>
<protein>
    <submittedName>
        <fullName evidence="1">Uncharacterized protein</fullName>
    </submittedName>
</protein>
<keyword evidence="2" id="KW-1185">Reference proteome</keyword>
<accession>A0ABR0R1L1</accession>
<comment type="caution">
    <text evidence="1">The sequence shown here is derived from an EMBL/GenBank/DDBJ whole genome shotgun (WGS) entry which is preliminary data.</text>
</comment>
<sequence>MLFFKLPYSNSGVNLDMEESTTSLNLPNIFEQQRGHWTAMQQMHGAKAMEEMGCDARGEDDGGNELRCTGRRRRRRWVFLITGRRIWGKT</sequence>
<dbReference type="EMBL" id="JARKNE010000001">
    <property type="protein sequence ID" value="KAK5845442.1"/>
    <property type="molecule type" value="Genomic_DNA"/>
</dbReference>
<proteinExistence type="predicted"/>
<name>A0ABR0R1L1_GOSAR</name>
<gene>
    <name evidence="1" type="ORF">PVK06_001628</name>
</gene>